<name>A0A8H6LXF4_9AGAR</name>
<feature type="compositionally biased region" description="Low complexity" evidence="2">
    <location>
        <begin position="799"/>
        <end position="808"/>
    </location>
</feature>
<evidence type="ECO:0000256" key="1">
    <source>
        <dbReference type="SAM" id="Coils"/>
    </source>
</evidence>
<proteinExistence type="predicted"/>
<feature type="region of interest" description="Disordered" evidence="2">
    <location>
        <begin position="92"/>
        <end position="119"/>
    </location>
</feature>
<dbReference type="OrthoDB" id="3254160at2759"/>
<feature type="compositionally biased region" description="Pro residues" evidence="2">
    <location>
        <begin position="826"/>
        <end position="837"/>
    </location>
</feature>
<reference evidence="3 4" key="1">
    <citation type="submission" date="2020-07" db="EMBL/GenBank/DDBJ databases">
        <title>Comparative genomics of pyrophilous fungi reveals a link between fire events and developmental genes.</title>
        <authorList>
            <consortium name="DOE Joint Genome Institute"/>
            <person name="Steindorff A.S."/>
            <person name="Carver A."/>
            <person name="Calhoun S."/>
            <person name="Stillman K."/>
            <person name="Liu H."/>
            <person name="Lipzen A."/>
            <person name="Pangilinan J."/>
            <person name="Labutti K."/>
            <person name="Bruns T.D."/>
            <person name="Grigoriev I.V."/>
        </authorList>
    </citation>
    <scope>NUCLEOTIDE SEQUENCE [LARGE SCALE GENOMIC DNA]</scope>
    <source>
        <strain evidence="3 4">CBS 144469</strain>
    </source>
</reference>
<organism evidence="3 4">
    <name type="scientific">Ephemerocybe angulata</name>
    <dbReference type="NCBI Taxonomy" id="980116"/>
    <lineage>
        <taxon>Eukaryota</taxon>
        <taxon>Fungi</taxon>
        <taxon>Dikarya</taxon>
        <taxon>Basidiomycota</taxon>
        <taxon>Agaricomycotina</taxon>
        <taxon>Agaricomycetes</taxon>
        <taxon>Agaricomycetidae</taxon>
        <taxon>Agaricales</taxon>
        <taxon>Agaricineae</taxon>
        <taxon>Psathyrellaceae</taxon>
        <taxon>Ephemerocybe</taxon>
    </lineage>
</organism>
<feature type="compositionally biased region" description="Pro residues" evidence="2">
    <location>
        <begin position="789"/>
        <end position="798"/>
    </location>
</feature>
<accession>A0A8H6LXF4</accession>
<gene>
    <name evidence="3" type="ORF">DFP72DRAFT_919675</name>
</gene>
<keyword evidence="1" id="KW-0175">Coiled coil</keyword>
<feature type="coiled-coil region" evidence="1">
    <location>
        <begin position="643"/>
        <end position="670"/>
    </location>
</feature>
<sequence>MLPSERVSLTLTTLCGAIPLDNFLANDYDDSIELDYREFEQDAVAARSSKHKDDSSYHTGVVISRASSFSDGSDMSDIDDAAVQALIAMDIDEDRRDDEAKGERAGTGEGPSCDSLGVSPVGEATIGNTAEILSGPETASLASSQLAVVGLPSPESLDLLREAALEKLYKACTRLSGTAEALHFEYIEEDPAGIKCILTVTIPTHDGTSRRSYSTSPEFVKRSDAKGDAARIAVDMGVIDFLKSATSSAAAAGSQAELIAQANEAQDGSKEQREAGQRAMRQIAQLCREWRVGVAPEYVVYRQKKSKENIGCAIRIALTPNALRIYSTNPDYSSPERAREACALLAIEDGVEEYIMYGNGQKAKPQASEEPVLPAKAVATRPQFKQMSLQDYFDSLPRPFSEAIDESKGASEIPWSSMMNIIIQGAKLRTVKAMFHPIDMEYKTGLTGCVLRIVLSDPLVLSVINDLEGTDRKEIVKTYIVNPHFVKTNDAKNAACILAVTRDLRSFLMDISKKYQDNSRGTRDFERKAFEVAMRTIARFRGTNIVFEATGGVSSGNTNSFACSLSIDVGPEDNPERRTYTTPAKHGSKADAKVAVVLDAAQRGLVELLRYHRAGKEPPDGYRTFWDVISKGEAYDMGSLASEREVNEEVEKIKAEKRRLKRKRTAEKKKAAAKVPQIGGIAVPITSETMDQDGESGEDGEISEDESVDIVVYQAVAPHPSTCKTPEKERDWKRRKWPGGKGNGAAGRGVNRHGGHGANGHWQHGKQYDHGPSNRPPGAPAGLHVYPNVVPPHPPLHLPPANYSSTHPYPTPSPVSPSPIAYPHSHYPPNPLPPHPLHSPSSYPYAEPYPYPPPPSHPSPHSPSHPSPSVYVYPYPPPHYGPPAYNHPPPPTAGPEHYSYQPPSYAHPTYHHATSPPGHDHPYDDPYPPPQSIPRYDHTTPQAMYPPTYPPVHSSAPIIQEPRVPRHHHDKSKQNQREAHPRGRGGGQQGSWRGRR</sequence>
<feature type="compositionally biased region" description="Basic and acidic residues" evidence="2">
    <location>
        <begin position="93"/>
        <end position="106"/>
    </location>
</feature>
<feature type="compositionally biased region" description="Basic and acidic residues" evidence="2">
    <location>
        <begin position="972"/>
        <end position="981"/>
    </location>
</feature>
<dbReference type="Proteomes" id="UP000521943">
    <property type="component" value="Unassembled WGS sequence"/>
</dbReference>
<feature type="compositionally biased region" description="Pro residues" evidence="2">
    <location>
        <begin position="847"/>
        <end position="866"/>
    </location>
</feature>
<feature type="compositionally biased region" description="Pro residues" evidence="2">
    <location>
        <begin position="874"/>
        <end position="893"/>
    </location>
</feature>
<dbReference type="AlphaFoldDB" id="A0A8H6LXF4"/>
<comment type="caution">
    <text evidence="3">The sequence shown here is derived from an EMBL/GenBank/DDBJ whole genome shotgun (WGS) entry which is preliminary data.</text>
</comment>
<dbReference type="EMBL" id="JACGCI010000080">
    <property type="protein sequence ID" value="KAF6747573.1"/>
    <property type="molecule type" value="Genomic_DNA"/>
</dbReference>
<feature type="region of interest" description="Disordered" evidence="2">
    <location>
        <begin position="720"/>
        <end position="996"/>
    </location>
</feature>
<evidence type="ECO:0000256" key="2">
    <source>
        <dbReference type="SAM" id="MobiDB-lite"/>
    </source>
</evidence>
<evidence type="ECO:0000313" key="3">
    <source>
        <dbReference type="EMBL" id="KAF6747573.1"/>
    </source>
</evidence>
<keyword evidence="4" id="KW-1185">Reference proteome</keyword>
<dbReference type="PRINTS" id="PR01217">
    <property type="entry name" value="PRICHEXTENSN"/>
</dbReference>
<evidence type="ECO:0000313" key="4">
    <source>
        <dbReference type="Proteomes" id="UP000521943"/>
    </source>
</evidence>
<protein>
    <submittedName>
        <fullName evidence="3">Uncharacterized protein</fullName>
    </submittedName>
</protein>